<proteinExistence type="predicted"/>
<gene>
    <name evidence="2" type="ORF">N0F65_011298</name>
</gene>
<protein>
    <submittedName>
        <fullName evidence="2">Uncharacterized protein</fullName>
    </submittedName>
</protein>
<dbReference type="AlphaFoldDB" id="A0AAV2YW00"/>
<reference evidence="2" key="2">
    <citation type="journal article" date="2023" name="Microbiol Resour">
        <title>Decontamination and Annotation of the Draft Genome Sequence of the Oomycete Lagenidium giganteum ARSEF 373.</title>
        <authorList>
            <person name="Morgan W.R."/>
            <person name="Tartar A."/>
        </authorList>
    </citation>
    <scope>NUCLEOTIDE SEQUENCE</scope>
    <source>
        <strain evidence="2">ARSEF 373</strain>
    </source>
</reference>
<evidence type="ECO:0000256" key="1">
    <source>
        <dbReference type="SAM" id="MobiDB-lite"/>
    </source>
</evidence>
<accession>A0AAV2YW00</accession>
<name>A0AAV2YW00_9STRA</name>
<organism evidence="2 3">
    <name type="scientific">Lagenidium giganteum</name>
    <dbReference type="NCBI Taxonomy" id="4803"/>
    <lineage>
        <taxon>Eukaryota</taxon>
        <taxon>Sar</taxon>
        <taxon>Stramenopiles</taxon>
        <taxon>Oomycota</taxon>
        <taxon>Peronosporomycetes</taxon>
        <taxon>Pythiales</taxon>
        <taxon>Pythiaceae</taxon>
    </lineage>
</organism>
<sequence length="33" mass="4166">MEEWRCNSKAVPEEDPIQTARTQRRPKRRRRRQ</sequence>
<evidence type="ECO:0000313" key="2">
    <source>
        <dbReference type="EMBL" id="DAZ97414.1"/>
    </source>
</evidence>
<dbReference type="Proteomes" id="UP001146120">
    <property type="component" value="Unassembled WGS sequence"/>
</dbReference>
<comment type="caution">
    <text evidence="2">The sequence shown here is derived from an EMBL/GenBank/DDBJ whole genome shotgun (WGS) entry which is preliminary data.</text>
</comment>
<evidence type="ECO:0000313" key="3">
    <source>
        <dbReference type="Proteomes" id="UP001146120"/>
    </source>
</evidence>
<dbReference type="EMBL" id="DAKRPA010000136">
    <property type="protein sequence ID" value="DAZ97414.1"/>
    <property type="molecule type" value="Genomic_DNA"/>
</dbReference>
<feature type="region of interest" description="Disordered" evidence="1">
    <location>
        <begin position="1"/>
        <end position="33"/>
    </location>
</feature>
<reference evidence="2" key="1">
    <citation type="submission" date="2022-11" db="EMBL/GenBank/DDBJ databases">
        <authorList>
            <person name="Morgan W.R."/>
            <person name="Tartar A."/>
        </authorList>
    </citation>
    <scope>NUCLEOTIDE SEQUENCE</scope>
    <source>
        <strain evidence="2">ARSEF 373</strain>
    </source>
</reference>
<keyword evidence="3" id="KW-1185">Reference proteome</keyword>
<feature type="compositionally biased region" description="Basic residues" evidence="1">
    <location>
        <begin position="22"/>
        <end position="33"/>
    </location>
</feature>